<sequence length="120" mass="13702">MPSLELVTNVKLDDPKAFAKEFSKLGAETLRKPEAYISTSYTYNETLTFNGTFEPAFILQITSLDNINETVNEEYSQTFFKFFEEKLGTPGDRGYIVFFDPGRENIGFKSTHFGKIFGKK</sequence>
<evidence type="ECO:0000256" key="10">
    <source>
        <dbReference type="ARBA" id="ARBA00041631"/>
    </source>
</evidence>
<evidence type="ECO:0000256" key="6">
    <source>
        <dbReference type="ARBA" id="ARBA00036735"/>
    </source>
</evidence>
<reference evidence="14" key="1">
    <citation type="submission" date="2024-06" db="EMBL/GenBank/DDBJ databases">
        <title>Multi-omics analyses provide insights into the biosynthesis of the anticancer antibiotic pleurotin in Hohenbuehelia grisea.</title>
        <authorList>
            <person name="Weaver J.A."/>
            <person name="Alberti F."/>
        </authorList>
    </citation>
    <scope>NUCLEOTIDE SEQUENCE [LARGE SCALE GENOMIC DNA]</scope>
    <source>
        <strain evidence="14">T-177</strain>
    </source>
</reference>
<comment type="catalytic activity">
    <reaction evidence="7">
        <text>L-dopachrome = 5,6-dihydroxyindole-2-carboxylate</text>
        <dbReference type="Rhea" id="RHEA:13041"/>
        <dbReference type="ChEBI" id="CHEBI:16875"/>
        <dbReference type="ChEBI" id="CHEBI:57509"/>
        <dbReference type="EC" id="5.3.3.12"/>
    </reaction>
</comment>
<evidence type="ECO:0000256" key="8">
    <source>
        <dbReference type="ARBA" id="ARBA00038932"/>
    </source>
</evidence>
<evidence type="ECO:0000256" key="1">
    <source>
        <dbReference type="ARBA" id="ARBA00004613"/>
    </source>
</evidence>
<organism evidence="13 14">
    <name type="scientific">Hohenbuehelia grisea</name>
    <dbReference type="NCBI Taxonomy" id="104357"/>
    <lineage>
        <taxon>Eukaryota</taxon>
        <taxon>Fungi</taxon>
        <taxon>Dikarya</taxon>
        <taxon>Basidiomycota</taxon>
        <taxon>Agaricomycotina</taxon>
        <taxon>Agaricomycetes</taxon>
        <taxon>Agaricomycetidae</taxon>
        <taxon>Agaricales</taxon>
        <taxon>Pleurotineae</taxon>
        <taxon>Pleurotaceae</taxon>
        <taxon>Hohenbuehelia</taxon>
    </lineage>
</organism>
<dbReference type="InterPro" id="IPR001398">
    <property type="entry name" value="Macrophage_inhib_fac"/>
</dbReference>
<dbReference type="InterPro" id="IPR014347">
    <property type="entry name" value="Tautomerase/MIF_sf"/>
</dbReference>
<evidence type="ECO:0000256" key="5">
    <source>
        <dbReference type="ARBA" id="ARBA00023235"/>
    </source>
</evidence>
<keyword evidence="4" id="KW-0964">Secreted</keyword>
<evidence type="ECO:0000256" key="9">
    <source>
        <dbReference type="ARBA" id="ARBA00039086"/>
    </source>
</evidence>
<dbReference type="PANTHER" id="PTHR11954">
    <property type="entry name" value="D-DOPACHROME DECARBOXYLASE"/>
    <property type="match status" value="1"/>
</dbReference>
<comment type="caution">
    <text evidence="13">The sequence shown here is derived from an EMBL/GenBank/DDBJ whole genome shotgun (WGS) entry which is preliminary data.</text>
</comment>
<proteinExistence type="inferred from homology"/>
<dbReference type="SUPFAM" id="SSF55331">
    <property type="entry name" value="Tautomerase/MIF"/>
    <property type="match status" value="1"/>
</dbReference>
<evidence type="ECO:0000256" key="7">
    <source>
        <dbReference type="ARBA" id="ARBA00036823"/>
    </source>
</evidence>
<evidence type="ECO:0000313" key="13">
    <source>
        <dbReference type="EMBL" id="KAL0955739.1"/>
    </source>
</evidence>
<dbReference type="Proteomes" id="UP001556367">
    <property type="component" value="Unassembled WGS sequence"/>
</dbReference>
<dbReference type="EC" id="5.3.2.1" evidence="9"/>
<dbReference type="Pfam" id="PF01187">
    <property type="entry name" value="MIF"/>
    <property type="match status" value="1"/>
</dbReference>
<comment type="catalytic activity">
    <reaction evidence="6">
        <text>3-phenylpyruvate = enol-phenylpyruvate</text>
        <dbReference type="Rhea" id="RHEA:17097"/>
        <dbReference type="ChEBI" id="CHEBI:16815"/>
        <dbReference type="ChEBI" id="CHEBI:18005"/>
        <dbReference type="EC" id="5.3.2.1"/>
    </reaction>
</comment>
<evidence type="ECO:0000256" key="4">
    <source>
        <dbReference type="ARBA" id="ARBA00022525"/>
    </source>
</evidence>
<keyword evidence="14" id="KW-1185">Reference proteome</keyword>
<comment type="similarity">
    <text evidence="2">Belongs to the MIF family.</text>
</comment>
<accession>A0ABR3JIZ3</accession>
<evidence type="ECO:0000313" key="14">
    <source>
        <dbReference type="Proteomes" id="UP001556367"/>
    </source>
</evidence>
<dbReference type="EC" id="5.3.3.12" evidence="8"/>
<comment type="subcellular location">
    <subcellularLocation>
        <location evidence="1">Secreted</location>
    </subcellularLocation>
</comment>
<dbReference type="Gene3D" id="3.30.429.10">
    <property type="entry name" value="Macrophage Migration Inhibitory Factor"/>
    <property type="match status" value="1"/>
</dbReference>
<keyword evidence="3" id="KW-0202">Cytokine</keyword>
<evidence type="ECO:0000256" key="2">
    <source>
        <dbReference type="ARBA" id="ARBA00005851"/>
    </source>
</evidence>
<gene>
    <name evidence="13" type="ORF">HGRIS_001955</name>
</gene>
<evidence type="ECO:0000256" key="11">
    <source>
        <dbReference type="ARBA" id="ARBA00041912"/>
    </source>
</evidence>
<name>A0ABR3JIZ3_9AGAR</name>
<evidence type="ECO:0000256" key="12">
    <source>
        <dbReference type="ARBA" id="ARBA00042730"/>
    </source>
</evidence>
<evidence type="ECO:0000256" key="3">
    <source>
        <dbReference type="ARBA" id="ARBA00022514"/>
    </source>
</evidence>
<keyword evidence="5" id="KW-0413">Isomerase</keyword>
<dbReference type="PANTHER" id="PTHR11954:SF6">
    <property type="entry name" value="MACROPHAGE MIGRATION INHIBITORY FACTOR"/>
    <property type="match status" value="1"/>
</dbReference>
<protein>
    <recommendedName>
        <fullName evidence="12">L-dopachrome isomerase</fullName>
        <ecNumber evidence="9">5.3.2.1</ecNumber>
        <ecNumber evidence="8">5.3.3.12</ecNumber>
    </recommendedName>
    <alternativeName>
        <fullName evidence="10">L-dopachrome tautomerase</fullName>
    </alternativeName>
    <alternativeName>
        <fullName evidence="11">Phenylpyruvate tautomerase</fullName>
    </alternativeName>
</protein>
<dbReference type="EMBL" id="JASNQZ010000006">
    <property type="protein sequence ID" value="KAL0955739.1"/>
    <property type="molecule type" value="Genomic_DNA"/>
</dbReference>